<dbReference type="InterPro" id="IPR040661">
    <property type="entry name" value="LZ3wCH"/>
</dbReference>
<evidence type="ECO:0000256" key="5">
    <source>
        <dbReference type="SAM" id="Coils"/>
    </source>
</evidence>
<dbReference type="Proteomes" id="UP000516260">
    <property type="component" value="Chromosome 8"/>
</dbReference>
<reference evidence="7 8" key="1">
    <citation type="submission" date="2019-04" db="EMBL/GenBank/DDBJ databases">
        <title>The sequence and de novo assembly of Takifugu bimaculatus genome using PacBio and Hi-C technologies.</title>
        <authorList>
            <person name="Xu P."/>
            <person name="Liu B."/>
            <person name="Zhou Z."/>
        </authorList>
    </citation>
    <scope>NUCLEOTIDE SEQUENCE [LARGE SCALE GENOMIC DNA]</scope>
    <source>
        <strain evidence="7">TB-2018</strain>
        <tissue evidence="7">Muscle</tissue>
    </source>
</reference>
<evidence type="ECO:0000256" key="2">
    <source>
        <dbReference type="ARBA" id="ARBA00023054"/>
    </source>
</evidence>
<evidence type="ECO:0000256" key="4">
    <source>
        <dbReference type="ARBA" id="ARBA00023254"/>
    </source>
</evidence>
<dbReference type="PANTHER" id="PTHR31398">
    <property type="entry name" value="MEIOTIC NUCLEAR DIVISION PROTEIN 1 HOMOLOG"/>
    <property type="match status" value="1"/>
</dbReference>
<comment type="subcellular location">
    <subcellularLocation>
        <location evidence="1">Nucleus</location>
    </subcellularLocation>
</comment>
<dbReference type="GO" id="GO:0007131">
    <property type="term" value="P:reciprocal meiotic recombination"/>
    <property type="evidence" value="ECO:0007669"/>
    <property type="project" value="TreeGrafter"/>
</dbReference>
<gene>
    <name evidence="7" type="ORF">fugu_008019</name>
</gene>
<protein>
    <recommendedName>
        <fullName evidence="6">Leucine zipper with capping helix domain-containing protein</fullName>
    </recommendedName>
</protein>
<comment type="caution">
    <text evidence="7">The sequence shown here is derived from an EMBL/GenBank/DDBJ whole genome shotgun (WGS) entry which is preliminary data.</text>
</comment>
<feature type="coiled-coil region" evidence="5">
    <location>
        <begin position="73"/>
        <end position="100"/>
    </location>
</feature>
<evidence type="ECO:0000259" key="6">
    <source>
        <dbReference type="Pfam" id="PF18517"/>
    </source>
</evidence>
<evidence type="ECO:0000256" key="3">
    <source>
        <dbReference type="ARBA" id="ARBA00023242"/>
    </source>
</evidence>
<sequence length="158" mass="18238">MPQHLLCPTSLSRCLEDRWCEGGDSIENLATTFLGRHLNAVEQRSDSQAKQRKASLVKAVEKAKEGRQDTKERSSLLKELKDLREEKTRLLAQLDQYKDCDPEVVEDMRKSNVVAKAAVSRWTDNIFSIKSWTKKKFAFDENRINKAFGIPEDFDYLD</sequence>
<accession>A0A4Z2B2E6</accession>
<organism evidence="7 8">
    <name type="scientific">Takifugu bimaculatus</name>
    <dbReference type="NCBI Taxonomy" id="433685"/>
    <lineage>
        <taxon>Eukaryota</taxon>
        <taxon>Metazoa</taxon>
        <taxon>Chordata</taxon>
        <taxon>Craniata</taxon>
        <taxon>Vertebrata</taxon>
        <taxon>Euteleostomi</taxon>
        <taxon>Actinopterygii</taxon>
        <taxon>Neopterygii</taxon>
        <taxon>Teleostei</taxon>
        <taxon>Neoteleostei</taxon>
        <taxon>Acanthomorphata</taxon>
        <taxon>Eupercaria</taxon>
        <taxon>Tetraodontiformes</taxon>
        <taxon>Tetradontoidea</taxon>
        <taxon>Tetraodontidae</taxon>
        <taxon>Takifugu</taxon>
    </lineage>
</organism>
<keyword evidence="2 5" id="KW-0175">Coiled coil</keyword>
<evidence type="ECO:0000256" key="1">
    <source>
        <dbReference type="ARBA" id="ARBA00004123"/>
    </source>
</evidence>
<dbReference type="Pfam" id="PF18517">
    <property type="entry name" value="LZ3wCH"/>
    <property type="match status" value="1"/>
</dbReference>
<dbReference type="AlphaFoldDB" id="A0A4Z2B2E6"/>
<name>A0A4Z2B2E6_9TELE</name>
<dbReference type="PANTHER" id="PTHR31398:SF0">
    <property type="entry name" value="MEIOTIC NUCLEAR DIVISION PROTEIN 1 HOMOLOG"/>
    <property type="match status" value="1"/>
</dbReference>
<keyword evidence="3" id="KW-0539">Nucleus</keyword>
<keyword evidence="8" id="KW-1185">Reference proteome</keyword>
<feature type="domain" description="Leucine zipper with capping helix" evidence="6">
    <location>
        <begin position="103"/>
        <end position="157"/>
    </location>
</feature>
<keyword evidence="4" id="KW-0469">Meiosis</keyword>
<evidence type="ECO:0000313" key="7">
    <source>
        <dbReference type="EMBL" id="TNM85748.1"/>
    </source>
</evidence>
<dbReference type="EMBL" id="SWLE01000021">
    <property type="protein sequence ID" value="TNM85748.1"/>
    <property type="molecule type" value="Genomic_DNA"/>
</dbReference>
<evidence type="ECO:0000313" key="8">
    <source>
        <dbReference type="Proteomes" id="UP000516260"/>
    </source>
</evidence>
<dbReference type="GO" id="GO:0005634">
    <property type="term" value="C:nucleus"/>
    <property type="evidence" value="ECO:0007669"/>
    <property type="project" value="UniProtKB-SubCell"/>
</dbReference>
<proteinExistence type="predicted"/>